<dbReference type="SUPFAM" id="SSF52402">
    <property type="entry name" value="Adenine nucleotide alpha hydrolases-like"/>
    <property type="match status" value="1"/>
</dbReference>
<accession>A0A846ZNT4</accession>
<gene>
    <name evidence="7" type="primary">nadE</name>
    <name evidence="13" type="ORF">HF690_11390</name>
</gene>
<dbReference type="GO" id="GO:0009435">
    <property type="term" value="P:NAD+ biosynthetic process"/>
    <property type="evidence" value="ECO:0007669"/>
    <property type="project" value="UniProtKB-UniRule"/>
</dbReference>
<dbReference type="GO" id="GO:0003952">
    <property type="term" value="F:NAD+ synthase (glutamine-hydrolyzing) activity"/>
    <property type="evidence" value="ECO:0007669"/>
    <property type="project" value="UniProtKB-UniRule"/>
</dbReference>
<dbReference type="GO" id="GO:0000257">
    <property type="term" value="F:nitrilase activity"/>
    <property type="evidence" value="ECO:0007669"/>
    <property type="project" value="UniProtKB-ARBA"/>
</dbReference>
<dbReference type="PROSITE" id="PS50263">
    <property type="entry name" value="CN_HYDROLASE"/>
    <property type="match status" value="1"/>
</dbReference>
<dbReference type="Pfam" id="PF00795">
    <property type="entry name" value="CN_hydrolase"/>
    <property type="match status" value="1"/>
</dbReference>
<comment type="catalytic activity">
    <reaction evidence="7 8">
        <text>deamido-NAD(+) + L-glutamine + ATP + H2O = L-glutamate + AMP + diphosphate + NAD(+) + H(+)</text>
        <dbReference type="Rhea" id="RHEA:24384"/>
        <dbReference type="ChEBI" id="CHEBI:15377"/>
        <dbReference type="ChEBI" id="CHEBI:15378"/>
        <dbReference type="ChEBI" id="CHEBI:29985"/>
        <dbReference type="ChEBI" id="CHEBI:30616"/>
        <dbReference type="ChEBI" id="CHEBI:33019"/>
        <dbReference type="ChEBI" id="CHEBI:57540"/>
        <dbReference type="ChEBI" id="CHEBI:58359"/>
        <dbReference type="ChEBI" id="CHEBI:58437"/>
        <dbReference type="ChEBI" id="CHEBI:456215"/>
        <dbReference type="EC" id="6.3.5.1"/>
    </reaction>
</comment>
<evidence type="ECO:0000256" key="9">
    <source>
        <dbReference type="PROSITE-ProRule" id="PRU10139"/>
    </source>
</evidence>
<evidence type="ECO:0000313" key="14">
    <source>
        <dbReference type="Proteomes" id="UP000541636"/>
    </source>
</evidence>
<comment type="caution">
    <text evidence="7">Lacks conserved residue(s) required for the propagation of feature annotation.</text>
</comment>
<evidence type="ECO:0000256" key="11">
    <source>
        <dbReference type="SAM" id="MobiDB-lite"/>
    </source>
</evidence>
<evidence type="ECO:0000259" key="12">
    <source>
        <dbReference type="PROSITE" id="PS50263"/>
    </source>
</evidence>
<dbReference type="CDD" id="cd07570">
    <property type="entry name" value="GAT_Gln-NAD-synth"/>
    <property type="match status" value="1"/>
</dbReference>
<feature type="binding site" evidence="7">
    <location>
        <begin position="299"/>
        <end position="306"/>
    </location>
    <ligand>
        <name>ATP</name>
        <dbReference type="ChEBI" id="CHEBI:30616"/>
    </ligand>
</feature>
<evidence type="ECO:0000256" key="7">
    <source>
        <dbReference type="HAMAP-Rule" id="MF_02090"/>
    </source>
</evidence>
<dbReference type="NCBIfam" id="TIGR00552">
    <property type="entry name" value="nadE"/>
    <property type="match status" value="1"/>
</dbReference>
<comment type="function">
    <text evidence="7">Catalyzes the ATP-dependent amidation of deamido-NAD to form NAD. Uses L-glutamine as a nitrogen source.</text>
</comment>
<keyword evidence="3 7" id="KW-0436">Ligase</keyword>
<dbReference type="InterPro" id="IPR022310">
    <property type="entry name" value="NAD/GMP_synthase"/>
</dbReference>
<dbReference type="PROSITE" id="PS00920">
    <property type="entry name" value="NITRIL_CHT_1"/>
    <property type="match status" value="1"/>
</dbReference>
<evidence type="ECO:0000256" key="6">
    <source>
        <dbReference type="ARBA" id="ARBA00023027"/>
    </source>
</evidence>
<dbReference type="GO" id="GO:0008795">
    <property type="term" value="F:NAD+ synthase activity"/>
    <property type="evidence" value="ECO:0007669"/>
    <property type="project" value="UniProtKB-UniRule"/>
</dbReference>
<feature type="binding site" evidence="7">
    <location>
        <position position="382"/>
    </location>
    <ligand>
        <name>deamido-NAD(+)</name>
        <dbReference type="ChEBI" id="CHEBI:58437"/>
        <note>ligand shared between two neighboring subunits</note>
    </ligand>
</feature>
<dbReference type="PANTHER" id="PTHR23090:SF9">
    <property type="entry name" value="GLUTAMINE-DEPENDENT NAD(+) SYNTHETASE"/>
    <property type="match status" value="1"/>
</dbReference>
<keyword evidence="6 7" id="KW-0520">NAD</keyword>
<dbReference type="GO" id="GO:0005524">
    <property type="term" value="F:ATP binding"/>
    <property type="evidence" value="ECO:0007669"/>
    <property type="project" value="UniProtKB-UniRule"/>
</dbReference>
<dbReference type="Pfam" id="PF02540">
    <property type="entry name" value="NAD_synthase"/>
    <property type="match status" value="1"/>
</dbReference>
<dbReference type="GO" id="GO:0005737">
    <property type="term" value="C:cytoplasm"/>
    <property type="evidence" value="ECO:0007669"/>
    <property type="project" value="InterPro"/>
</dbReference>
<feature type="active site" description="Proton acceptor; for glutaminase activity" evidence="7">
    <location>
        <position position="44"/>
    </location>
</feature>
<keyword evidence="4 7" id="KW-0547">Nucleotide-binding</keyword>
<feature type="region of interest" description="Disordered" evidence="11">
    <location>
        <begin position="522"/>
        <end position="549"/>
    </location>
</feature>
<evidence type="ECO:0000256" key="8">
    <source>
        <dbReference type="PIRNR" id="PIRNR006630"/>
    </source>
</evidence>
<dbReference type="AlphaFoldDB" id="A0A846ZNT4"/>
<dbReference type="GO" id="GO:0004359">
    <property type="term" value="F:glutaminase activity"/>
    <property type="evidence" value="ECO:0007669"/>
    <property type="project" value="InterPro"/>
</dbReference>
<proteinExistence type="inferred from homology"/>
<evidence type="ECO:0000256" key="5">
    <source>
        <dbReference type="ARBA" id="ARBA00022840"/>
    </source>
</evidence>
<sequence>MAVLRFALAQHDFAVGAVDANGARAIELAHRAREAGADLVVFPELAISGYPPDDLLRRPSFIAACDAAMERVARETFGVDVLIGHPAQARAVAHTADEHAFQRPLLNALSLLRDGAERTRYAKHALPNYGVFDEKRYFTPGTDPHVMDIAGVRVGLLICEDVWIDAPVDAACAAGAQLLVVPNASPYDTGKQAERLAVLQRQAKRHGVGIAYVNVVGGQDDVVFDGASLLIDADGRVAARAPAFREALLSARYDASSGRFVAEDWPEAGDDPEQALYDGLVWGIRDYVTKNGFPGVLLGLSGGIDSALTVALAVDALGPERVHAVMLPSRYTSQLSLDGARAQAEVLGVGYETVAIEPAFEAMIGALTPVFAGKPADLTEENLQARIRGTLLMALSNKHGRLLLATSNKSEMAVGYSTLYGDMCGAYAPIKDVYKTQVYRLARWRNRQGAVIPEAVIERPPSAELRADQTDQDSLPAYDELDAILERFVEREQSRADIVAAGFDAETVGRVATLVLRNEFKRRQSPPGPKVTPRAFGRERRYPITSGWK</sequence>
<dbReference type="InterPro" id="IPR003694">
    <property type="entry name" value="NAD_synthase"/>
</dbReference>
<feature type="binding site" evidence="7">
    <location>
        <position position="185"/>
    </location>
    <ligand>
        <name>L-glutamine</name>
        <dbReference type="ChEBI" id="CHEBI:58359"/>
    </ligand>
</feature>
<dbReference type="UniPathway" id="UPA00253">
    <property type="reaction ID" value="UER00334"/>
</dbReference>
<feature type="active site" description="Nucleophile; for glutaminase activity" evidence="7">
    <location>
        <position position="159"/>
    </location>
</feature>
<feature type="binding site" evidence="7">
    <location>
        <position position="129"/>
    </location>
    <ligand>
        <name>L-glutamine</name>
        <dbReference type="ChEBI" id="CHEBI:58359"/>
    </ligand>
</feature>
<comment type="similarity">
    <text evidence="10">Belongs to the NAD synthetase family.</text>
</comment>
<evidence type="ECO:0000256" key="3">
    <source>
        <dbReference type="ARBA" id="ARBA00022598"/>
    </source>
</evidence>
<dbReference type="FunFam" id="3.40.50.620:FF:000106">
    <property type="entry name" value="Glutamine-dependent NAD(+) synthetase"/>
    <property type="match status" value="1"/>
</dbReference>
<dbReference type="InterPro" id="IPR014445">
    <property type="entry name" value="Gln-dep_NAD_synthase"/>
</dbReference>
<dbReference type="CDD" id="cd00553">
    <property type="entry name" value="NAD_synthase"/>
    <property type="match status" value="1"/>
</dbReference>
<dbReference type="RefSeq" id="WP_168609521.1">
    <property type="nucleotide sequence ID" value="NZ_JAAZQD010000004.1"/>
</dbReference>
<dbReference type="PANTHER" id="PTHR23090">
    <property type="entry name" value="NH 3 /GLUTAMINE-DEPENDENT NAD + SYNTHETASE"/>
    <property type="match status" value="1"/>
</dbReference>
<protein>
    <recommendedName>
        <fullName evidence="7 8">Glutamine-dependent NAD(+) synthetase</fullName>
        <ecNumber evidence="7 8">6.3.5.1</ecNumber>
    </recommendedName>
    <alternativeName>
        <fullName evidence="7 8">NAD(+) synthase [glutamine-hydrolyzing]</fullName>
    </alternativeName>
</protein>
<feature type="binding site" evidence="7">
    <location>
        <position position="191"/>
    </location>
    <ligand>
        <name>L-glutamine</name>
        <dbReference type="ChEBI" id="CHEBI:58359"/>
    </ligand>
</feature>
<feature type="domain" description="CN hydrolase" evidence="12">
    <location>
        <begin position="4"/>
        <end position="255"/>
    </location>
</feature>
<dbReference type="Gene3D" id="3.60.110.10">
    <property type="entry name" value="Carbon-nitrogen hydrolase"/>
    <property type="match status" value="1"/>
</dbReference>
<evidence type="ECO:0000256" key="2">
    <source>
        <dbReference type="ARBA" id="ARBA00007145"/>
    </source>
</evidence>
<comment type="pathway">
    <text evidence="1 7 8">Cofactor biosynthesis; NAD(+) biosynthesis; NAD(+) from deamido-NAD(+) (L-Gln route): step 1/1.</text>
</comment>
<feature type="active site" description="Proton acceptor" evidence="9">
    <location>
        <position position="44"/>
    </location>
</feature>
<dbReference type="HAMAP" id="MF_02090">
    <property type="entry name" value="NadE_glutamine_dep"/>
    <property type="match status" value="1"/>
</dbReference>
<feature type="binding site" evidence="7">
    <location>
        <position position="411"/>
    </location>
    <ligand>
        <name>deamido-NAD(+)</name>
        <dbReference type="ChEBI" id="CHEBI:58437"/>
        <note>ligand shared between two neighboring subunits</note>
    </ligand>
</feature>
<dbReference type="InterPro" id="IPR014729">
    <property type="entry name" value="Rossmann-like_a/b/a_fold"/>
</dbReference>
<comment type="caution">
    <text evidence="13">The sequence shown here is derived from an EMBL/GenBank/DDBJ whole genome shotgun (WGS) entry which is preliminary data.</text>
</comment>
<dbReference type="InterPro" id="IPR000132">
    <property type="entry name" value="Nitrilase/CN_hydratase_CS"/>
</dbReference>
<feature type="binding site" evidence="7">
    <location>
        <position position="406"/>
    </location>
    <ligand>
        <name>ATP</name>
        <dbReference type="ChEBI" id="CHEBI:30616"/>
    </ligand>
</feature>
<dbReference type="EMBL" id="JAAZQD010000004">
    <property type="protein sequence ID" value="NKZ39552.1"/>
    <property type="molecule type" value="Genomic_DNA"/>
</dbReference>
<keyword evidence="5 7" id="KW-0067">ATP-binding</keyword>
<dbReference type="InterPro" id="IPR036526">
    <property type="entry name" value="C-N_Hydrolase_sf"/>
</dbReference>
<evidence type="ECO:0000256" key="4">
    <source>
        <dbReference type="ARBA" id="ARBA00022741"/>
    </source>
</evidence>
<organism evidence="13 14">
    <name type="scientific">Oleiagrimonas citrea</name>
    <dbReference type="NCBI Taxonomy" id="1665687"/>
    <lineage>
        <taxon>Bacteria</taxon>
        <taxon>Pseudomonadati</taxon>
        <taxon>Pseudomonadota</taxon>
        <taxon>Gammaproteobacteria</taxon>
        <taxon>Lysobacterales</taxon>
        <taxon>Rhodanobacteraceae</taxon>
        <taxon>Oleiagrimonas</taxon>
    </lineage>
</organism>
<dbReference type="EC" id="6.3.5.1" evidence="7 8"/>
<keyword evidence="14" id="KW-1185">Reference proteome</keyword>
<dbReference type="InterPro" id="IPR003010">
    <property type="entry name" value="C-N_Hydrolase"/>
</dbReference>
<dbReference type="Proteomes" id="UP000541636">
    <property type="component" value="Unassembled WGS sequence"/>
</dbReference>
<feature type="active site" description="For glutaminase activity" evidence="7">
    <location>
        <position position="123"/>
    </location>
</feature>
<dbReference type="NCBIfam" id="NF010588">
    <property type="entry name" value="PRK13981.1"/>
    <property type="match status" value="1"/>
</dbReference>
<name>A0A846ZNT4_9GAMM</name>
<evidence type="ECO:0000256" key="10">
    <source>
        <dbReference type="RuleBase" id="RU003811"/>
    </source>
</evidence>
<dbReference type="SUPFAM" id="SSF56317">
    <property type="entry name" value="Carbon-nitrogen hydrolase"/>
    <property type="match status" value="1"/>
</dbReference>
<evidence type="ECO:0000313" key="13">
    <source>
        <dbReference type="EMBL" id="NKZ39552.1"/>
    </source>
</evidence>
<comment type="similarity">
    <text evidence="2 7 8">In the C-terminal section; belongs to the NAD synthetase family.</text>
</comment>
<dbReference type="Gene3D" id="3.40.50.620">
    <property type="entry name" value="HUPs"/>
    <property type="match status" value="1"/>
</dbReference>
<dbReference type="PIRSF" id="PIRSF006630">
    <property type="entry name" value="NADS_GAT"/>
    <property type="match status" value="1"/>
</dbReference>
<evidence type="ECO:0000256" key="1">
    <source>
        <dbReference type="ARBA" id="ARBA00005188"/>
    </source>
</evidence>
<reference evidence="13 14" key="1">
    <citation type="journal article" date="2017" name="Int. J. Syst. Evol. Microbiol.">
        <title>Oleiagrimonas citrea sp. nov., a marine bacterium isolated from tidal flat sediment and emended description of the genus Oleiagrimonas Fang et al. 2015 and Oleiagrimonas soli.</title>
        <authorList>
            <person name="Yang S.H."/>
            <person name="Seo H.S."/>
            <person name="Seong C.N."/>
            <person name="Kwon K.K."/>
        </authorList>
    </citation>
    <scope>NUCLEOTIDE SEQUENCE [LARGE SCALE GENOMIC DNA]</scope>
    <source>
        <strain evidence="13 14">MEBiC09124</strain>
    </source>
</reference>
<feature type="binding site" evidence="7">
    <location>
        <position position="521"/>
    </location>
    <ligand>
        <name>deamido-NAD(+)</name>
        <dbReference type="ChEBI" id="CHEBI:58437"/>
        <note>ligand shared between two neighboring subunits</note>
    </ligand>
</feature>